<feature type="transmembrane region" description="Helical" evidence="1">
    <location>
        <begin position="287"/>
        <end position="309"/>
    </location>
</feature>
<keyword evidence="3" id="KW-1185">Reference proteome</keyword>
<protein>
    <recommendedName>
        <fullName evidence="4">HAMP domain-containing protein</fullName>
    </recommendedName>
</protein>
<dbReference type="EMBL" id="BMKB01000003">
    <property type="protein sequence ID" value="GGA50552.1"/>
    <property type="molecule type" value="Genomic_DNA"/>
</dbReference>
<keyword evidence="1" id="KW-1133">Transmembrane helix</keyword>
<comment type="caution">
    <text evidence="2">The sequence shown here is derived from an EMBL/GenBank/DDBJ whole genome shotgun (WGS) entry which is preliminary data.</text>
</comment>
<evidence type="ECO:0000256" key="1">
    <source>
        <dbReference type="SAM" id="Phobius"/>
    </source>
</evidence>
<sequence length="359" mass="38802">MSLRNVLIGFAALILLICFSVGALYFNRGLSDYGARAQQVAVEVRGQALSEFVSSALLEEWNYVAGFAESLDLTGDTAVLQATVDAYRDTGNKISWAGIVQTGGTVVAATENMLVGQNVGQRPWFQRGLEGPFAGDVHEAVLLADLIAPGAEVPPRFVDFALPLTNEAGQVRGVFGVHINWEWVQSLVERTAATLEMDAFLMSANGEVLISTDPEISSENVGTLASFRTANLQTQRSMVEQWPDGQTYYSFTVPQVSADGLPSFGWSLVLRLDPTFLTGGEQNFARIMIIGGGMMLLAALLAMALLFSITIRPLTGLVDAISDLSKGQQVGFVPETQSYREVAKLSNAIARLQTRDDRQ</sequence>
<dbReference type="OrthoDB" id="9812260at2"/>
<feature type="transmembrane region" description="Helical" evidence="1">
    <location>
        <begin position="6"/>
        <end position="26"/>
    </location>
</feature>
<keyword evidence="1" id="KW-0812">Transmembrane</keyword>
<dbReference type="Gene3D" id="3.30.450.20">
    <property type="entry name" value="PAS domain"/>
    <property type="match status" value="1"/>
</dbReference>
<evidence type="ECO:0000313" key="2">
    <source>
        <dbReference type="EMBL" id="GGA50552.1"/>
    </source>
</evidence>
<reference evidence="2 3" key="1">
    <citation type="journal article" date="2014" name="Int. J. Syst. Evol. Microbiol.">
        <title>Complete genome sequence of Corynebacterium casei LMG S-19264T (=DSM 44701T), isolated from a smear-ripened cheese.</title>
        <authorList>
            <consortium name="US DOE Joint Genome Institute (JGI-PGF)"/>
            <person name="Walter F."/>
            <person name="Albersmeier A."/>
            <person name="Kalinowski J."/>
            <person name="Ruckert C."/>
        </authorList>
    </citation>
    <scope>NUCLEOTIDE SEQUENCE [LARGE SCALE GENOMIC DNA]</scope>
    <source>
        <strain evidence="2 3">CGMCC 1.15896</strain>
    </source>
</reference>
<dbReference type="RefSeq" id="WP_127074387.1">
    <property type="nucleotide sequence ID" value="NZ_BMKB01000003.1"/>
</dbReference>
<dbReference type="Gene3D" id="6.10.340.10">
    <property type="match status" value="1"/>
</dbReference>
<organism evidence="2 3">
    <name type="scientific">Pelagibacterium lentulum</name>
    <dbReference type="NCBI Taxonomy" id="2029865"/>
    <lineage>
        <taxon>Bacteria</taxon>
        <taxon>Pseudomonadati</taxon>
        <taxon>Pseudomonadota</taxon>
        <taxon>Alphaproteobacteria</taxon>
        <taxon>Hyphomicrobiales</taxon>
        <taxon>Devosiaceae</taxon>
        <taxon>Pelagibacterium</taxon>
    </lineage>
</organism>
<name>A0A916VXU6_9HYPH</name>
<gene>
    <name evidence="2" type="ORF">GCM10011499_20640</name>
</gene>
<proteinExistence type="predicted"/>
<accession>A0A916VXU6</accession>
<evidence type="ECO:0008006" key="4">
    <source>
        <dbReference type="Google" id="ProtNLM"/>
    </source>
</evidence>
<dbReference type="Proteomes" id="UP000596977">
    <property type="component" value="Unassembled WGS sequence"/>
</dbReference>
<keyword evidence="1" id="KW-0472">Membrane</keyword>
<evidence type="ECO:0000313" key="3">
    <source>
        <dbReference type="Proteomes" id="UP000596977"/>
    </source>
</evidence>
<dbReference type="AlphaFoldDB" id="A0A916VXU6"/>